<dbReference type="InterPro" id="IPR023404">
    <property type="entry name" value="rSAM_horseshoe"/>
</dbReference>
<evidence type="ECO:0000256" key="3">
    <source>
        <dbReference type="ARBA" id="ARBA00022679"/>
    </source>
</evidence>
<feature type="domain" description="MTTase N-terminal" evidence="15">
    <location>
        <begin position="22"/>
        <end position="142"/>
    </location>
</feature>
<keyword evidence="18" id="KW-1185">Reference proteome</keyword>
<organism evidence="17 18">
    <name type="scientific">Galliscardovia ingluviei</name>
    <dbReference type="NCBI Taxonomy" id="1769422"/>
    <lineage>
        <taxon>Bacteria</taxon>
        <taxon>Bacillati</taxon>
        <taxon>Actinomycetota</taxon>
        <taxon>Actinomycetes</taxon>
        <taxon>Bifidobacteriales</taxon>
        <taxon>Bifidobacteriaceae</taxon>
        <taxon>Galliscardovia</taxon>
    </lineage>
</organism>
<dbReference type="HAMAP" id="MF_01864">
    <property type="entry name" value="tRNA_metthiotr_MiaB"/>
    <property type="match status" value="1"/>
</dbReference>
<evidence type="ECO:0000256" key="9">
    <source>
        <dbReference type="ARBA" id="ARBA00033765"/>
    </source>
</evidence>
<dbReference type="InterPro" id="IPR006638">
    <property type="entry name" value="Elp3/MiaA/NifB-like_rSAM"/>
</dbReference>
<dbReference type="GO" id="GO:0035597">
    <property type="term" value="F:tRNA-2-methylthio-N(6)-dimethylallyladenosine(37) synthase activity"/>
    <property type="evidence" value="ECO:0007669"/>
    <property type="project" value="UniProtKB-EC"/>
</dbReference>
<keyword evidence="6 14" id="KW-0479">Metal-binding</keyword>
<keyword evidence="8 14" id="KW-0411">Iron-sulfur</keyword>
<dbReference type="InterPro" id="IPR007197">
    <property type="entry name" value="rSAM"/>
</dbReference>
<keyword evidence="3 14" id="KW-0808">Transferase</keyword>
<evidence type="ECO:0000259" key="15">
    <source>
        <dbReference type="PROSITE" id="PS51449"/>
    </source>
</evidence>
<keyword evidence="5 14" id="KW-0819">tRNA processing</keyword>
<comment type="subunit">
    <text evidence="14">Monomer.</text>
</comment>
<feature type="domain" description="Radical SAM core" evidence="16">
    <location>
        <begin position="165"/>
        <end position="394"/>
    </location>
</feature>
<evidence type="ECO:0000256" key="5">
    <source>
        <dbReference type="ARBA" id="ARBA00022694"/>
    </source>
</evidence>
<feature type="binding site" evidence="14">
    <location>
        <position position="179"/>
    </location>
    <ligand>
        <name>[4Fe-4S] cluster</name>
        <dbReference type="ChEBI" id="CHEBI:49883"/>
        <label>2</label>
        <note>4Fe-4S-S-AdoMet</note>
    </ligand>
</feature>
<reference evidence="17" key="2">
    <citation type="submission" date="2020-09" db="EMBL/GenBank/DDBJ databases">
        <authorList>
            <person name="Sun Q."/>
            <person name="Sedlacek I."/>
        </authorList>
    </citation>
    <scope>NUCLEOTIDE SEQUENCE</scope>
    <source>
        <strain evidence="17">CCM 8606</strain>
    </source>
</reference>
<dbReference type="CDD" id="cd01335">
    <property type="entry name" value="Radical_SAM"/>
    <property type="match status" value="1"/>
</dbReference>
<evidence type="ECO:0000256" key="2">
    <source>
        <dbReference type="ARBA" id="ARBA00022485"/>
    </source>
</evidence>
<dbReference type="FunFam" id="3.40.50.12160:FF:000003">
    <property type="entry name" value="CDK5 regulatory subunit-associated protein 1"/>
    <property type="match status" value="1"/>
</dbReference>
<accession>A0A8J3AE59</accession>
<evidence type="ECO:0000256" key="14">
    <source>
        <dbReference type="HAMAP-Rule" id="MF_01864"/>
    </source>
</evidence>
<dbReference type="PROSITE" id="PS01278">
    <property type="entry name" value="MTTASE_RADICAL"/>
    <property type="match status" value="1"/>
</dbReference>
<evidence type="ECO:0000313" key="17">
    <source>
        <dbReference type="EMBL" id="GGI12658.1"/>
    </source>
</evidence>
<evidence type="ECO:0000259" key="16">
    <source>
        <dbReference type="PROSITE" id="PS51918"/>
    </source>
</evidence>
<dbReference type="Pfam" id="PF04055">
    <property type="entry name" value="Radical_SAM"/>
    <property type="match status" value="1"/>
</dbReference>
<feature type="binding site" evidence="14">
    <location>
        <position position="183"/>
    </location>
    <ligand>
        <name>[4Fe-4S] cluster</name>
        <dbReference type="ChEBI" id="CHEBI:49883"/>
        <label>2</label>
        <note>4Fe-4S-S-AdoMet</note>
    </ligand>
</feature>
<keyword evidence="2 14" id="KW-0004">4Fe-4S</keyword>
<dbReference type="PANTHER" id="PTHR43020">
    <property type="entry name" value="CDK5 REGULATORY SUBUNIT-ASSOCIATED PROTEIN 1"/>
    <property type="match status" value="1"/>
</dbReference>
<comment type="caution">
    <text evidence="17">The sequence shown here is derived from an EMBL/GenBank/DDBJ whole genome shotgun (WGS) entry which is preliminary data.</text>
</comment>
<comment type="catalytic activity">
    <reaction evidence="10 14">
        <text>N(6)-dimethylallyladenosine(37) in tRNA + (sulfur carrier)-SH + AH2 + 2 S-adenosyl-L-methionine = 2-methylsulfanyl-N(6)-dimethylallyladenosine(37) in tRNA + (sulfur carrier)-H + 5'-deoxyadenosine + L-methionine + A + S-adenosyl-L-homocysteine + 2 H(+)</text>
        <dbReference type="Rhea" id="RHEA:37067"/>
        <dbReference type="Rhea" id="RHEA-COMP:10375"/>
        <dbReference type="Rhea" id="RHEA-COMP:10376"/>
        <dbReference type="Rhea" id="RHEA-COMP:14737"/>
        <dbReference type="Rhea" id="RHEA-COMP:14739"/>
        <dbReference type="ChEBI" id="CHEBI:13193"/>
        <dbReference type="ChEBI" id="CHEBI:15378"/>
        <dbReference type="ChEBI" id="CHEBI:17319"/>
        <dbReference type="ChEBI" id="CHEBI:17499"/>
        <dbReference type="ChEBI" id="CHEBI:29917"/>
        <dbReference type="ChEBI" id="CHEBI:57844"/>
        <dbReference type="ChEBI" id="CHEBI:57856"/>
        <dbReference type="ChEBI" id="CHEBI:59789"/>
        <dbReference type="ChEBI" id="CHEBI:64428"/>
        <dbReference type="ChEBI" id="CHEBI:74415"/>
        <dbReference type="ChEBI" id="CHEBI:74417"/>
        <dbReference type="EC" id="2.8.4.3"/>
    </reaction>
</comment>
<dbReference type="GO" id="GO:0051539">
    <property type="term" value="F:4 iron, 4 sulfur cluster binding"/>
    <property type="evidence" value="ECO:0007669"/>
    <property type="project" value="UniProtKB-UniRule"/>
</dbReference>
<evidence type="ECO:0000256" key="13">
    <source>
        <dbReference type="ARBA" id="ARBA00081141"/>
    </source>
</evidence>
<dbReference type="Proteomes" id="UP000619536">
    <property type="component" value="Unassembled WGS sequence"/>
</dbReference>
<dbReference type="PROSITE" id="PS51918">
    <property type="entry name" value="RADICAL_SAM"/>
    <property type="match status" value="1"/>
</dbReference>
<dbReference type="GO" id="GO:0046872">
    <property type="term" value="F:metal ion binding"/>
    <property type="evidence" value="ECO:0007669"/>
    <property type="project" value="UniProtKB-KW"/>
</dbReference>
<keyword evidence="4 14" id="KW-0949">S-adenosyl-L-methionine</keyword>
<evidence type="ECO:0000256" key="8">
    <source>
        <dbReference type="ARBA" id="ARBA00023014"/>
    </source>
</evidence>
<dbReference type="InterPro" id="IPR013848">
    <property type="entry name" value="Methylthiotransferase_N"/>
</dbReference>
<keyword evidence="7 14" id="KW-0408">Iron</keyword>
<evidence type="ECO:0000256" key="11">
    <source>
        <dbReference type="ARBA" id="ARBA00068570"/>
    </source>
</evidence>
<comment type="cofactor">
    <cofactor evidence="14">
        <name>[4Fe-4S] cluster</name>
        <dbReference type="ChEBI" id="CHEBI:49883"/>
    </cofactor>
    <text evidence="14">Binds 2 [4Fe-4S] clusters. One cluster is coordinated with 3 cysteines and an exchangeable S-adenosyl-L-methionine.</text>
</comment>
<evidence type="ECO:0000313" key="18">
    <source>
        <dbReference type="Proteomes" id="UP000619536"/>
    </source>
</evidence>
<evidence type="ECO:0000256" key="7">
    <source>
        <dbReference type="ARBA" id="ARBA00023004"/>
    </source>
</evidence>
<dbReference type="SMART" id="SM00729">
    <property type="entry name" value="Elp3"/>
    <property type="match status" value="1"/>
</dbReference>
<dbReference type="SFLD" id="SFLDG01061">
    <property type="entry name" value="methylthiotransferase"/>
    <property type="match status" value="1"/>
</dbReference>
<feature type="binding site" evidence="14">
    <location>
        <position position="31"/>
    </location>
    <ligand>
        <name>[4Fe-4S] cluster</name>
        <dbReference type="ChEBI" id="CHEBI:49883"/>
        <label>1</label>
    </ligand>
</feature>
<dbReference type="PROSITE" id="PS51449">
    <property type="entry name" value="MTTASE_N"/>
    <property type="match status" value="1"/>
</dbReference>
<dbReference type="Gene3D" id="3.80.30.20">
    <property type="entry name" value="tm_1862 like domain"/>
    <property type="match status" value="1"/>
</dbReference>
<comment type="similarity">
    <text evidence="14">Belongs to the methylthiotransferase family. MiaB subfamily.</text>
</comment>
<comment type="subcellular location">
    <subcellularLocation>
        <location evidence="14">Cytoplasm</location>
    </subcellularLocation>
</comment>
<dbReference type="EC" id="2.8.4.3" evidence="9 14"/>
<evidence type="ECO:0000256" key="4">
    <source>
        <dbReference type="ARBA" id="ARBA00022691"/>
    </source>
</evidence>
<protein>
    <recommendedName>
        <fullName evidence="11 14">tRNA-2-methylthio-N(6)-dimethylallyladenosine synthase</fullName>
        <ecNumber evidence="9 14">2.8.4.3</ecNumber>
    </recommendedName>
    <alternativeName>
        <fullName evidence="13 14">(Dimethylallyl)adenosine tRNA methylthiotransferase MiaB</fullName>
    </alternativeName>
    <alternativeName>
        <fullName evidence="12 14">tRNA-i(6)A37 methylthiotransferase</fullName>
    </alternativeName>
</protein>
<dbReference type="InterPro" id="IPR058240">
    <property type="entry name" value="rSAM_sf"/>
</dbReference>
<feature type="binding site" evidence="14">
    <location>
        <position position="105"/>
    </location>
    <ligand>
        <name>[4Fe-4S] cluster</name>
        <dbReference type="ChEBI" id="CHEBI:49883"/>
        <label>1</label>
    </ligand>
</feature>
<evidence type="ECO:0000256" key="1">
    <source>
        <dbReference type="ARBA" id="ARBA00003234"/>
    </source>
</evidence>
<dbReference type="InterPro" id="IPR005839">
    <property type="entry name" value="Methylthiotransferase"/>
</dbReference>
<dbReference type="InterPro" id="IPR006463">
    <property type="entry name" value="MiaB_methiolase"/>
</dbReference>
<dbReference type="SFLD" id="SFLDF00273">
    <property type="entry name" value="(dimethylallyl)adenosine_tRNA"/>
    <property type="match status" value="1"/>
</dbReference>
<evidence type="ECO:0000256" key="6">
    <source>
        <dbReference type="ARBA" id="ARBA00022723"/>
    </source>
</evidence>
<dbReference type="PANTHER" id="PTHR43020:SF2">
    <property type="entry name" value="MITOCHONDRIAL TRNA METHYLTHIOTRANSFERASE CDK5RAP1"/>
    <property type="match status" value="1"/>
</dbReference>
<dbReference type="Gene3D" id="3.40.50.12160">
    <property type="entry name" value="Methylthiotransferase, N-terminal domain"/>
    <property type="match status" value="1"/>
</dbReference>
<proteinExistence type="inferred from homology"/>
<dbReference type="Pfam" id="PF00919">
    <property type="entry name" value="UPF0004"/>
    <property type="match status" value="1"/>
</dbReference>
<dbReference type="FunFam" id="3.80.30.20:FF:000001">
    <property type="entry name" value="tRNA-2-methylthio-N(6)-dimethylallyladenosine synthase 2"/>
    <property type="match status" value="1"/>
</dbReference>
<dbReference type="NCBIfam" id="TIGR01574">
    <property type="entry name" value="miaB-methiolase"/>
    <property type="match status" value="1"/>
</dbReference>
<comment type="function">
    <text evidence="1 14">Catalyzes the methylthiolation of N6-(dimethylallyl)adenosine (i(6)A), leading to the formation of 2-methylthio-N6-(dimethylallyl)adenosine (ms(2)i(6)A) at position 37 in tRNAs that read codons beginning with uridine.</text>
</comment>
<dbReference type="NCBIfam" id="TIGR00089">
    <property type="entry name" value="MiaB/RimO family radical SAM methylthiotransferase"/>
    <property type="match status" value="1"/>
</dbReference>
<name>A0A8J3AE59_9BIFI</name>
<dbReference type="SFLD" id="SFLDG01082">
    <property type="entry name" value="B12-binding_domain_containing"/>
    <property type="match status" value="1"/>
</dbReference>
<dbReference type="InterPro" id="IPR038135">
    <property type="entry name" value="Methylthiotransferase_N_sf"/>
</dbReference>
<dbReference type="AlphaFoldDB" id="A0A8J3AE59"/>
<reference evidence="17" key="1">
    <citation type="journal article" date="2014" name="Int. J. Syst. Evol. Microbiol.">
        <title>Complete genome sequence of Corynebacterium casei LMG S-19264T (=DSM 44701T), isolated from a smear-ripened cheese.</title>
        <authorList>
            <consortium name="US DOE Joint Genome Institute (JGI-PGF)"/>
            <person name="Walter F."/>
            <person name="Albersmeier A."/>
            <person name="Kalinowski J."/>
            <person name="Ruckert C."/>
        </authorList>
    </citation>
    <scope>NUCLEOTIDE SEQUENCE</scope>
    <source>
        <strain evidence="17">CCM 8606</strain>
    </source>
</reference>
<dbReference type="EMBL" id="BMDH01000001">
    <property type="protein sequence ID" value="GGI12658.1"/>
    <property type="molecule type" value="Genomic_DNA"/>
</dbReference>
<sequence>MTQVERNPQAHVQGDARGTARGTYMVHTLGCQMNVHDSERIAGILEDHGYSAATEAQRESKDVDVIVLNTCAVRENAAERMYGTLGLWAQYKRRNPHMQIAVGGCMAQLDREKIAQRAPWVDAVFGTKSIGALPHLLDEARLSGQAQVATGTAGTGFASQLPVSRASDTSAWVSISVGCNNTCTFCIVPATRGRERDRRPGEILAEIRSCVAQGVKEVTLLGQNVNSYGRGYGDRTAFSRLLRACGEIEGLERVRFTSPHPAAFSDDVIEAMAQTPNVMHQLHMPLQSGSDKVLRAMRRSYRTKKYMEILSKVREAMPDAQITTDIIVGFPSETEEDFQQTMDLVRQARFQSAYIFEYSPRPGTPAAAMEQVPQEVIRDRFNRLHALQEEITAQCMHEFEGKSVEVLITGHAGKKDEQSHRVTGRERTGVLVHIGVPEGYALPQVGDVVTCTVTRGAKHYLIADPDVQAGQVYAVRHK</sequence>
<keyword evidence="14" id="KW-0963">Cytoplasm</keyword>
<evidence type="ECO:0000256" key="12">
    <source>
        <dbReference type="ARBA" id="ARBA00080698"/>
    </source>
</evidence>
<feature type="binding site" evidence="14">
    <location>
        <position position="71"/>
    </location>
    <ligand>
        <name>[4Fe-4S] cluster</name>
        <dbReference type="ChEBI" id="CHEBI:49883"/>
        <label>1</label>
    </ligand>
</feature>
<feature type="binding site" evidence="14">
    <location>
        <position position="186"/>
    </location>
    <ligand>
        <name>[4Fe-4S] cluster</name>
        <dbReference type="ChEBI" id="CHEBI:49883"/>
        <label>2</label>
        <note>4Fe-4S-S-AdoMet</note>
    </ligand>
</feature>
<dbReference type="SFLD" id="SFLDS00029">
    <property type="entry name" value="Radical_SAM"/>
    <property type="match status" value="1"/>
</dbReference>
<evidence type="ECO:0000256" key="10">
    <source>
        <dbReference type="ARBA" id="ARBA00051425"/>
    </source>
</evidence>
<dbReference type="GO" id="GO:0005829">
    <property type="term" value="C:cytosol"/>
    <property type="evidence" value="ECO:0007669"/>
    <property type="project" value="TreeGrafter"/>
</dbReference>
<gene>
    <name evidence="14 17" type="primary">miaB</name>
    <name evidence="17" type="ORF">GCM10007377_02060</name>
</gene>
<dbReference type="InterPro" id="IPR020612">
    <property type="entry name" value="Methylthiotransferase_CS"/>
</dbReference>
<dbReference type="SUPFAM" id="SSF102114">
    <property type="entry name" value="Radical SAM enzymes"/>
    <property type="match status" value="1"/>
</dbReference>